<dbReference type="Proteomes" id="UP001152766">
    <property type="component" value="Unassembled WGS sequence"/>
</dbReference>
<dbReference type="SUPFAM" id="SSF51182">
    <property type="entry name" value="RmlC-like cupins"/>
    <property type="match status" value="1"/>
</dbReference>
<organism evidence="2 3">
    <name type="scientific">Pelomonas aquatica</name>
    <dbReference type="NCBI Taxonomy" id="431058"/>
    <lineage>
        <taxon>Bacteria</taxon>
        <taxon>Pseudomonadati</taxon>
        <taxon>Pseudomonadota</taxon>
        <taxon>Betaproteobacteria</taxon>
        <taxon>Burkholderiales</taxon>
        <taxon>Sphaerotilaceae</taxon>
        <taxon>Roseateles</taxon>
    </lineage>
</organism>
<accession>A0A9X4LGY7</accession>
<evidence type="ECO:0000313" key="2">
    <source>
        <dbReference type="EMBL" id="MDG0863791.1"/>
    </source>
</evidence>
<name>A0A9X4LGY7_9BURK</name>
<gene>
    <name evidence="2" type="ORF">EXJ73_15115</name>
</gene>
<dbReference type="AlphaFoldDB" id="A0A9X4LGY7"/>
<dbReference type="InterPro" id="IPR028013">
    <property type="entry name" value="DUF4437"/>
</dbReference>
<dbReference type="InterPro" id="IPR014710">
    <property type="entry name" value="RmlC-like_jellyroll"/>
</dbReference>
<dbReference type="Gene3D" id="2.60.120.10">
    <property type="entry name" value="Jelly Rolls"/>
    <property type="match status" value="1"/>
</dbReference>
<comment type="caution">
    <text evidence="2">The sequence shown here is derived from an EMBL/GenBank/DDBJ whole genome shotgun (WGS) entry which is preliminary data.</text>
</comment>
<feature type="signal peptide" evidence="1">
    <location>
        <begin position="1"/>
        <end position="26"/>
    </location>
</feature>
<dbReference type="InterPro" id="IPR011051">
    <property type="entry name" value="RmlC_Cupin_sf"/>
</dbReference>
<proteinExistence type="predicted"/>
<dbReference type="CDD" id="cd06989">
    <property type="entry name" value="cupin_DRT102"/>
    <property type="match status" value="1"/>
</dbReference>
<keyword evidence="3" id="KW-1185">Reference proteome</keyword>
<sequence length="158" mass="16391">MSRPSGPVLLSCAAAAVLALAVPAWAVHGGDGMHWGDPPPALAKGAKLAVLMGDPGKPGPFVMRLSAPAGYKVMPHWHSQTENVTVISGTLMIGMGDKFDPKAMKTMKAGSFGSVPAKEHHFAAMKTATVIQIHGEGPFDLTYVNPDDDPQKGAAAPK</sequence>
<dbReference type="RefSeq" id="WP_268153514.1">
    <property type="nucleotide sequence ID" value="NZ_JAPPUW010000023.1"/>
</dbReference>
<feature type="chain" id="PRO_5040936924" evidence="1">
    <location>
        <begin position="27"/>
        <end position="158"/>
    </location>
</feature>
<dbReference type="Pfam" id="PF14499">
    <property type="entry name" value="DUF4437"/>
    <property type="match status" value="1"/>
</dbReference>
<dbReference type="EMBL" id="SGUG01000022">
    <property type="protein sequence ID" value="MDG0863791.1"/>
    <property type="molecule type" value="Genomic_DNA"/>
</dbReference>
<evidence type="ECO:0000256" key="1">
    <source>
        <dbReference type="SAM" id="SignalP"/>
    </source>
</evidence>
<reference evidence="2" key="1">
    <citation type="submission" date="2019-02" db="EMBL/GenBank/DDBJ databases">
        <title>Draft genome of the type strain Pelomonas aquatica CCUG 52575T.</title>
        <authorList>
            <person name="Gomila M."/>
            <person name="Lalucat J."/>
        </authorList>
    </citation>
    <scope>NUCLEOTIDE SEQUENCE</scope>
    <source>
        <strain evidence="2">CCUG 52575</strain>
    </source>
</reference>
<protein>
    <submittedName>
        <fullName evidence="2">DUF4437 domain-containing protein</fullName>
    </submittedName>
</protein>
<evidence type="ECO:0000313" key="3">
    <source>
        <dbReference type="Proteomes" id="UP001152766"/>
    </source>
</evidence>
<keyword evidence="1" id="KW-0732">Signal</keyword>